<accession>E5ACL6</accession>
<dbReference type="VEuPathDB" id="FungiDB:LEMA_P010050.1"/>
<reference evidence="3" key="1">
    <citation type="journal article" date="2011" name="Nat. Commun.">
        <title>Effector diversification within compartments of the Leptosphaeria maculans genome affected by Repeat-Induced Point mutations.</title>
        <authorList>
            <person name="Rouxel T."/>
            <person name="Grandaubert J."/>
            <person name="Hane J.K."/>
            <person name="Hoede C."/>
            <person name="van de Wouw A.P."/>
            <person name="Couloux A."/>
            <person name="Dominguez V."/>
            <person name="Anthouard V."/>
            <person name="Bally P."/>
            <person name="Bourras S."/>
            <person name="Cozijnsen A.J."/>
            <person name="Ciuffetti L.M."/>
            <person name="Degrave A."/>
            <person name="Dilmaghani A."/>
            <person name="Duret L."/>
            <person name="Fudal I."/>
            <person name="Goodwin S.B."/>
            <person name="Gout L."/>
            <person name="Glaser N."/>
            <person name="Linglin J."/>
            <person name="Kema G.H.J."/>
            <person name="Lapalu N."/>
            <person name="Lawrence C.B."/>
            <person name="May K."/>
            <person name="Meyer M."/>
            <person name="Ollivier B."/>
            <person name="Poulain J."/>
            <person name="Schoch C.L."/>
            <person name="Simon A."/>
            <person name="Spatafora J.W."/>
            <person name="Stachowiak A."/>
            <person name="Turgeon B.G."/>
            <person name="Tyler B.M."/>
            <person name="Vincent D."/>
            <person name="Weissenbach J."/>
            <person name="Amselem J."/>
            <person name="Quesneville H."/>
            <person name="Oliver R.P."/>
            <person name="Wincker P."/>
            <person name="Balesdent M.-H."/>
            <person name="Howlett B.J."/>
        </authorList>
    </citation>
    <scope>NUCLEOTIDE SEQUENCE [LARGE SCALE GENOMIC DNA]</scope>
    <source>
        <strain evidence="3">JN3 / isolate v23.1.3 / race Av1-4-5-6-7-8</strain>
    </source>
</reference>
<dbReference type="eggNOG" id="ENOG502TAAT">
    <property type="taxonomic scope" value="Eukaryota"/>
</dbReference>
<keyword evidence="3" id="KW-1185">Reference proteome</keyword>
<dbReference type="Proteomes" id="UP000002668">
    <property type="component" value="Genome"/>
</dbReference>
<dbReference type="InParanoid" id="E5ACL6"/>
<dbReference type="OMA" id="VGACRIM"/>
<name>E5ACL6_LEPMJ</name>
<gene>
    <name evidence="2" type="ORF">LEMA_P010050.1</name>
</gene>
<evidence type="ECO:0000256" key="1">
    <source>
        <dbReference type="SAM" id="MobiDB-lite"/>
    </source>
</evidence>
<evidence type="ECO:0000313" key="3">
    <source>
        <dbReference type="Proteomes" id="UP000002668"/>
    </source>
</evidence>
<dbReference type="EMBL" id="FP929139">
    <property type="protein sequence ID" value="CBY02218.1"/>
    <property type="molecule type" value="Genomic_DNA"/>
</dbReference>
<dbReference type="OrthoDB" id="5371646at2759"/>
<dbReference type="AlphaFoldDB" id="E5ACL6"/>
<organism evidence="2 3">
    <name type="scientific">Leptosphaeria maculans (strain JN3 / isolate v23.1.3 / race Av1-4-5-6-7-8)</name>
    <name type="common">Blackleg fungus</name>
    <name type="synonym">Phoma lingam</name>
    <dbReference type="NCBI Taxonomy" id="985895"/>
    <lineage>
        <taxon>Eukaryota</taxon>
        <taxon>Fungi</taxon>
        <taxon>Dikarya</taxon>
        <taxon>Ascomycota</taxon>
        <taxon>Pezizomycotina</taxon>
        <taxon>Dothideomycetes</taxon>
        <taxon>Pleosporomycetidae</taxon>
        <taxon>Pleosporales</taxon>
        <taxon>Pleosporineae</taxon>
        <taxon>Leptosphaeriaceae</taxon>
        <taxon>Plenodomus</taxon>
        <taxon>Plenodomus lingam/Leptosphaeria maculans species complex</taxon>
    </lineage>
</organism>
<evidence type="ECO:0000313" key="2">
    <source>
        <dbReference type="EMBL" id="CBY02218.1"/>
    </source>
</evidence>
<sequence>MSDNEATKAASANRWTDRQRLAYFFNLVDYSNVKLDYANAPRPDTKSEGACRIMVQRLKGTLKDELEVLNAGVSGVNPNKEGGGGGGGGGASGAGTPKKMVAAAGGTDTGTGTPRKRKAKGSAEGETTPVAKRGRKKKGGEVAVGEEGEMKVKEEVEEDGGEA</sequence>
<dbReference type="RefSeq" id="XP_003845697.1">
    <property type="nucleotide sequence ID" value="XM_003845649.1"/>
</dbReference>
<dbReference type="GeneID" id="13289403"/>
<proteinExistence type="predicted"/>
<dbReference type="HOGENOM" id="CLU_138065_0_0_1"/>
<feature type="compositionally biased region" description="Gly residues" evidence="1">
    <location>
        <begin position="81"/>
        <end position="93"/>
    </location>
</feature>
<protein>
    <submittedName>
        <fullName evidence="2">Predicted protein</fullName>
    </submittedName>
</protein>
<feature type="region of interest" description="Disordered" evidence="1">
    <location>
        <begin position="73"/>
        <end position="163"/>
    </location>
</feature>
<feature type="compositionally biased region" description="Low complexity" evidence="1">
    <location>
        <begin position="102"/>
        <end position="113"/>
    </location>
</feature>